<dbReference type="EMBL" id="OU015566">
    <property type="protein sequence ID" value="CAG5102457.1"/>
    <property type="molecule type" value="Genomic_DNA"/>
</dbReference>
<name>A0ABN7SN59_OIKDI</name>
<dbReference type="Proteomes" id="UP001158576">
    <property type="component" value="Chromosome 1"/>
</dbReference>
<protein>
    <submittedName>
        <fullName evidence="2">Oidioi.mRNA.OKI2018_I69.chr1.g310.t1.cds</fullName>
    </submittedName>
</protein>
<keyword evidence="1" id="KW-0175">Coiled coil</keyword>
<gene>
    <name evidence="2" type="ORF">OKIOD_LOCUS9075</name>
</gene>
<accession>A0ABN7SN59</accession>
<feature type="coiled-coil region" evidence="1">
    <location>
        <begin position="32"/>
        <end position="66"/>
    </location>
</feature>
<keyword evidence="3" id="KW-1185">Reference proteome</keyword>
<reference evidence="2 3" key="1">
    <citation type="submission" date="2021-04" db="EMBL/GenBank/DDBJ databases">
        <authorList>
            <person name="Bliznina A."/>
        </authorList>
    </citation>
    <scope>NUCLEOTIDE SEQUENCE [LARGE SCALE GENOMIC DNA]</scope>
</reference>
<proteinExistence type="predicted"/>
<sequence length="132" mass="15712">MSDETELKAEVNKLKDDMRMILSKVSDAEIQLLDYRKCTEKLEEKIENQELKIKQLEDSLGQKVIESGMKDEIKKPQAEKIERLRINERIYEWPYLGWTREEDDDDDCQSISTSMQVQANYNRKIYENNDCN</sequence>
<organism evidence="2 3">
    <name type="scientific">Oikopleura dioica</name>
    <name type="common">Tunicate</name>
    <dbReference type="NCBI Taxonomy" id="34765"/>
    <lineage>
        <taxon>Eukaryota</taxon>
        <taxon>Metazoa</taxon>
        <taxon>Chordata</taxon>
        <taxon>Tunicata</taxon>
        <taxon>Appendicularia</taxon>
        <taxon>Copelata</taxon>
        <taxon>Oikopleuridae</taxon>
        <taxon>Oikopleura</taxon>
    </lineage>
</organism>
<evidence type="ECO:0000313" key="3">
    <source>
        <dbReference type="Proteomes" id="UP001158576"/>
    </source>
</evidence>
<evidence type="ECO:0000256" key="1">
    <source>
        <dbReference type="SAM" id="Coils"/>
    </source>
</evidence>
<evidence type="ECO:0000313" key="2">
    <source>
        <dbReference type="EMBL" id="CAG5102457.1"/>
    </source>
</evidence>